<evidence type="ECO:0000313" key="10">
    <source>
        <dbReference type="Proteomes" id="UP000245086"/>
    </source>
</evidence>
<organism evidence="9 10">
    <name type="scientific">Candidatus Phycosocius bacilliformis</name>
    <dbReference type="NCBI Taxonomy" id="1445552"/>
    <lineage>
        <taxon>Bacteria</taxon>
        <taxon>Pseudomonadati</taxon>
        <taxon>Pseudomonadota</taxon>
        <taxon>Alphaproteobacteria</taxon>
        <taxon>Caulobacterales</taxon>
        <taxon>Caulobacterales incertae sedis</taxon>
        <taxon>Candidatus Phycosocius</taxon>
    </lineage>
</organism>
<dbReference type="PANTHER" id="PTHR30043:SF1">
    <property type="entry name" value="ABC TRANSPORT SYSTEM PERMEASE PROTEIN P69"/>
    <property type="match status" value="1"/>
</dbReference>
<dbReference type="PANTHER" id="PTHR30043">
    <property type="entry name" value="PHOSPHONATES TRANSPORT SYSTEM PERMEASE PROTEIN"/>
    <property type="match status" value="1"/>
</dbReference>
<sequence>MSATPMKATGNLNLGAVPAPPTRSAADRLYDLLVWGGIILLLVISFGPAEISKVTLLFTNSENMQTFTTRLINPDFSEWRVYAREMWLTVQVAIWGTCLAVVMAIPFGFMCASNVAPSWLVWPMRRLMDFLRSVNELVLGLIFIVAVGLGPLAGVLAIALHTAGVLAKLFSEAVESIDSRPVEGVRATGATKLHEIMWGVLPQVAPLWTSYALYRFESNSRSATVLGLIGAGGIGMKLMESMNSFQYEKTAAIGIIIVIAVTLIDMLSQAMRSRLL</sequence>
<dbReference type="InterPro" id="IPR035906">
    <property type="entry name" value="MetI-like_sf"/>
</dbReference>
<dbReference type="GO" id="GO:0005886">
    <property type="term" value="C:plasma membrane"/>
    <property type="evidence" value="ECO:0007669"/>
    <property type="project" value="UniProtKB-SubCell"/>
</dbReference>
<dbReference type="Pfam" id="PF00528">
    <property type="entry name" value="BPD_transp_1"/>
    <property type="match status" value="1"/>
</dbReference>
<evidence type="ECO:0000256" key="7">
    <source>
        <dbReference type="RuleBase" id="RU363032"/>
    </source>
</evidence>
<evidence type="ECO:0000256" key="2">
    <source>
        <dbReference type="ARBA" id="ARBA00022448"/>
    </source>
</evidence>
<feature type="transmembrane region" description="Helical" evidence="7">
    <location>
        <begin position="29"/>
        <end position="49"/>
    </location>
</feature>
<keyword evidence="6 7" id="KW-0472">Membrane</keyword>
<name>A0A2P2E9N2_9PROT</name>
<comment type="subcellular location">
    <subcellularLocation>
        <location evidence="1 7">Cell membrane</location>
        <topology evidence="1 7">Multi-pass membrane protein</topology>
    </subcellularLocation>
</comment>
<dbReference type="Proteomes" id="UP000245086">
    <property type="component" value="Unassembled WGS sequence"/>
</dbReference>
<evidence type="ECO:0000256" key="4">
    <source>
        <dbReference type="ARBA" id="ARBA00022692"/>
    </source>
</evidence>
<evidence type="ECO:0000256" key="1">
    <source>
        <dbReference type="ARBA" id="ARBA00004651"/>
    </source>
</evidence>
<dbReference type="AlphaFoldDB" id="A0A2P2E9N2"/>
<keyword evidence="2 7" id="KW-0813">Transport</keyword>
<proteinExistence type="inferred from homology"/>
<evidence type="ECO:0000259" key="8">
    <source>
        <dbReference type="PROSITE" id="PS50928"/>
    </source>
</evidence>
<gene>
    <name evidence="9" type="primary">phnE</name>
    <name evidence="9" type="ORF">PbB2_01446</name>
</gene>
<feature type="transmembrane region" description="Helical" evidence="7">
    <location>
        <begin position="251"/>
        <end position="268"/>
    </location>
</feature>
<keyword evidence="4 7" id="KW-0812">Transmembrane</keyword>
<feature type="transmembrane region" description="Helical" evidence="7">
    <location>
        <begin position="92"/>
        <end position="116"/>
    </location>
</feature>
<keyword evidence="5 7" id="KW-1133">Transmembrane helix</keyword>
<dbReference type="NCBIfam" id="TIGR01097">
    <property type="entry name" value="PhnE"/>
    <property type="match status" value="1"/>
</dbReference>
<protein>
    <submittedName>
        <fullName evidence="9">Phosphate-import permease protein PhnE</fullName>
    </submittedName>
</protein>
<evidence type="ECO:0000256" key="6">
    <source>
        <dbReference type="ARBA" id="ARBA00023136"/>
    </source>
</evidence>
<feature type="transmembrane region" description="Helical" evidence="7">
    <location>
        <begin position="137"/>
        <end position="160"/>
    </location>
</feature>
<comment type="similarity">
    <text evidence="7">Belongs to the binding-protein-dependent transport system permease family.</text>
</comment>
<dbReference type="Gene3D" id="1.10.3720.10">
    <property type="entry name" value="MetI-like"/>
    <property type="match status" value="1"/>
</dbReference>
<dbReference type="SUPFAM" id="SSF161098">
    <property type="entry name" value="MetI-like"/>
    <property type="match status" value="1"/>
</dbReference>
<keyword evidence="3" id="KW-1003">Cell membrane</keyword>
<dbReference type="PROSITE" id="PS50928">
    <property type="entry name" value="ABC_TM1"/>
    <property type="match status" value="1"/>
</dbReference>
<dbReference type="GO" id="GO:0015416">
    <property type="term" value="F:ABC-type phosphonate transporter activity"/>
    <property type="evidence" value="ECO:0007669"/>
    <property type="project" value="InterPro"/>
</dbReference>
<evidence type="ECO:0000313" key="9">
    <source>
        <dbReference type="EMBL" id="GBF57777.1"/>
    </source>
</evidence>
<dbReference type="InterPro" id="IPR000515">
    <property type="entry name" value="MetI-like"/>
</dbReference>
<feature type="domain" description="ABC transmembrane type-1" evidence="8">
    <location>
        <begin position="86"/>
        <end position="268"/>
    </location>
</feature>
<dbReference type="RefSeq" id="WP_238164906.1">
    <property type="nucleotide sequence ID" value="NZ_BFBR01000004.1"/>
</dbReference>
<evidence type="ECO:0000256" key="5">
    <source>
        <dbReference type="ARBA" id="ARBA00022989"/>
    </source>
</evidence>
<dbReference type="EMBL" id="BFBR01000004">
    <property type="protein sequence ID" value="GBF57777.1"/>
    <property type="molecule type" value="Genomic_DNA"/>
</dbReference>
<comment type="caution">
    <text evidence="9">The sequence shown here is derived from an EMBL/GenBank/DDBJ whole genome shotgun (WGS) entry which is preliminary data.</text>
</comment>
<evidence type="ECO:0000256" key="3">
    <source>
        <dbReference type="ARBA" id="ARBA00022475"/>
    </source>
</evidence>
<reference evidence="9 10" key="1">
    <citation type="journal article" date="2018" name="Genome Announc.">
        <title>Draft Genome Sequence of "Candidatus Phycosocius bacilliformis," an Alphaproteobacterial Ectosymbiont of the Hydrocarbon-Producing Green Alga Botryococcus braunii.</title>
        <authorList>
            <person name="Tanabe Y."/>
            <person name="Yamaguchi H."/>
            <person name="Watanabe M.M."/>
        </authorList>
    </citation>
    <scope>NUCLEOTIDE SEQUENCE [LARGE SCALE GENOMIC DNA]</scope>
    <source>
        <strain evidence="9 10">BOTRYCO-2</strain>
    </source>
</reference>
<accession>A0A2P2E9N2</accession>
<keyword evidence="10" id="KW-1185">Reference proteome</keyword>
<dbReference type="InterPro" id="IPR005769">
    <property type="entry name" value="PhnE/PtxC"/>
</dbReference>